<evidence type="ECO:0000313" key="1">
    <source>
        <dbReference type="EMBL" id="MDQ9171396.1"/>
    </source>
</evidence>
<reference evidence="1 2" key="1">
    <citation type="submission" date="2023-08" db="EMBL/GenBank/DDBJ databases">
        <title>Oxalobacteraceae gen .nov., isolated from river sludge outside the plant.</title>
        <authorList>
            <person name="Zhao S.Y."/>
        </authorList>
    </citation>
    <scope>NUCLEOTIDE SEQUENCE [LARGE SCALE GENOMIC DNA]</scope>
    <source>
        <strain evidence="1 2">R-40</strain>
    </source>
</reference>
<keyword evidence="2" id="KW-1185">Reference proteome</keyword>
<proteinExistence type="predicted"/>
<gene>
    <name evidence="1" type="ORF">Q8A64_13360</name>
</gene>
<dbReference type="RefSeq" id="WP_338437335.1">
    <property type="nucleotide sequence ID" value="NZ_JAUYVH010000009.1"/>
</dbReference>
<dbReference type="EMBL" id="JAUYVH010000009">
    <property type="protein sequence ID" value="MDQ9171396.1"/>
    <property type="molecule type" value="Genomic_DNA"/>
</dbReference>
<evidence type="ECO:0000313" key="2">
    <source>
        <dbReference type="Proteomes" id="UP001225596"/>
    </source>
</evidence>
<protein>
    <submittedName>
        <fullName evidence="1">Uncharacterized protein</fullName>
    </submittedName>
</protein>
<accession>A0ABU1BTV0</accession>
<organism evidence="1 2">
    <name type="scientific">Keguizhuia sedimenti</name>
    <dbReference type="NCBI Taxonomy" id="3064264"/>
    <lineage>
        <taxon>Bacteria</taxon>
        <taxon>Pseudomonadati</taxon>
        <taxon>Pseudomonadota</taxon>
        <taxon>Betaproteobacteria</taxon>
        <taxon>Burkholderiales</taxon>
        <taxon>Oxalobacteraceae</taxon>
        <taxon>Keguizhuia</taxon>
    </lineage>
</organism>
<comment type="caution">
    <text evidence="1">The sequence shown here is derived from an EMBL/GenBank/DDBJ whole genome shotgun (WGS) entry which is preliminary data.</text>
</comment>
<sequence length="72" mass="8090">MPTQDNSIFSIQQHLSVPDSVENNVVHNCLRGNRTVALMPGAGLATKLSLFALRKNVDNERHRNRLAEKPIR</sequence>
<name>A0ABU1BTV0_9BURK</name>
<dbReference type="Proteomes" id="UP001225596">
    <property type="component" value="Unassembled WGS sequence"/>
</dbReference>